<feature type="domain" description="YDG" evidence="1">
    <location>
        <begin position="440"/>
        <end position="527"/>
    </location>
</feature>
<dbReference type="Pfam" id="PF18657">
    <property type="entry name" value="YDG"/>
    <property type="match status" value="6"/>
</dbReference>
<dbReference type="InterPro" id="IPR041248">
    <property type="entry name" value="YDG"/>
</dbReference>
<feature type="domain" description="YDG" evidence="1">
    <location>
        <begin position="4"/>
        <end position="59"/>
    </location>
</feature>
<feature type="domain" description="YDG" evidence="1">
    <location>
        <begin position="542"/>
        <end position="623"/>
    </location>
</feature>
<organism evidence="2 3">
    <name type="scientific">Limnohabitans planktonicus II-D5</name>
    <dbReference type="NCBI Taxonomy" id="1293045"/>
    <lineage>
        <taxon>Bacteria</taxon>
        <taxon>Pseudomonadati</taxon>
        <taxon>Pseudomonadota</taxon>
        <taxon>Betaproteobacteria</taxon>
        <taxon>Burkholderiales</taxon>
        <taxon>Comamonadaceae</taxon>
        <taxon>Limnohabitans</taxon>
    </lineage>
</organism>
<proteinExistence type="predicted"/>
<keyword evidence="3" id="KW-1185">Reference proteome</keyword>
<sequence length="988" mass="98336">TSANGVAKATQSTQLFGSDSLTGGTFAFTDKNAGGNKTVKTSGVTINDGNNGANYTVSYVDNTTSSITAKNLTVSYSAASKTYDGSRTAAVTASSADLISGDIVSFNKTSANFSDKNVDTNKTVTVTGLSINGNDAGNYNLTNTSATTTAAISQARLQEVNAAKTYDGQSTVTGNQLTLIKGVGNETFTAAATDTASITGKDVTTANNKVTSTSGLNLTGTAEGTLASNYDLTATPVASAVTIAQKEVVLSAAKTYDGNKNLSAAQLSITTGVGSETLSSSGATINSKNVADNSTNFVDAVTLVDGSGVNAGLASNYKAPTLTVRDGDKNTVSISKATLALTLANQTKVYDGTDTAAIKAGDVTATGVTVGSNTESASFKAVTGAYNSKNVASANATSATVSSTNVDTTAHGLDLNNYTLSTTGVTQTASNNTSAISKATLALALADQTKVYDGTVTASIKAGDVTATGVTVGTSTESISFKAVTGAFNSKNVASASSSSATVSSTSVDTATAAHGMDLSNYTLSTTGVTQIASNNASTISKANLNVAAQTVTKVYDGTTAATGTGTVGTLAGQAAGESVNSAGTQTFTDKNFGMGNKTVKASGVTIKDGSGADVTGNYNVAYSDNTASTINKADLSVTAQAVTKVYDGTTAATGTGTVGALAGQAAGESVNSAGTQTFTDKNFGVGNKTVKASGVTIKDSSGADVTGNYNVAYTDNTASTINKAKLTVTLADQSKTYDGTTAATLVPSAFTVKGVTVAGQTETASVNQTAALYNDKNVLGASSVTAILVAGNFAGATGTDLNNYILPTSVTANGSITPKVAAVTGTATTMQANGTLQTQLPATKSGFVAGEDVTVSGLATGMIAGTYNSNLSAAPANAATVLSNYNMAYTNATLKITPAIVTNSTVAVALARTPTPSSRLNLLGFSNTSAQGAAVAGNVYSGDDSKGLPSAKGLSPQTCSPENLQQCECQEGGDNGIEMCTATDSKF</sequence>
<accession>A0A2T7ST92</accession>
<dbReference type="Proteomes" id="UP000037507">
    <property type="component" value="Unassembled WGS sequence"/>
</dbReference>
<feature type="domain" description="YDG" evidence="1">
    <location>
        <begin position="68"/>
        <end position="145"/>
    </location>
</feature>
<comment type="caution">
    <text evidence="2">The sequence shown here is derived from an EMBL/GenBank/DDBJ whole genome shotgun (WGS) entry which is preliminary data.</text>
</comment>
<dbReference type="EMBL" id="LFYT02000055">
    <property type="protein sequence ID" value="PVE06065.1"/>
    <property type="molecule type" value="Genomic_DNA"/>
</dbReference>
<dbReference type="STRING" id="1293045.H663_08590"/>
<gene>
    <name evidence="2" type="ORF">H663_020105</name>
</gene>
<dbReference type="AlphaFoldDB" id="A0A2T7ST92"/>
<protein>
    <recommendedName>
        <fullName evidence="1">YDG domain-containing protein</fullName>
    </recommendedName>
</protein>
<name>A0A2T7ST92_9BURK</name>
<evidence type="ECO:0000259" key="1">
    <source>
        <dbReference type="Pfam" id="PF18657"/>
    </source>
</evidence>
<dbReference type="RefSeq" id="WP_240620599.1">
    <property type="nucleotide sequence ID" value="NZ_LFYT02000055.1"/>
</dbReference>
<evidence type="ECO:0000313" key="2">
    <source>
        <dbReference type="EMBL" id="PVE06065.1"/>
    </source>
</evidence>
<reference evidence="2" key="1">
    <citation type="submission" date="2017-04" db="EMBL/GenBank/DDBJ databases">
        <title>Unexpected and diverse lifestyles within the genus Limnohabitans.</title>
        <authorList>
            <person name="Kasalicky V."/>
            <person name="Mehrshad M."/>
            <person name="Andrei S.-A."/>
            <person name="Salcher M."/>
            <person name="Kratochvilova H."/>
            <person name="Simek K."/>
            <person name="Ghai R."/>
        </authorList>
    </citation>
    <scope>NUCLEOTIDE SEQUENCE [LARGE SCALE GENOMIC DNA]</scope>
    <source>
        <strain evidence="2">II-D5</strain>
    </source>
</reference>
<feature type="domain" description="YDG" evidence="1">
    <location>
        <begin position="634"/>
        <end position="715"/>
    </location>
</feature>
<feature type="domain" description="YDG" evidence="1">
    <location>
        <begin position="724"/>
        <end position="810"/>
    </location>
</feature>
<feature type="non-terminal residue" evidence="2">
    <location>
        <position position="1"/>
    </location>
</feature>
<evidence type="ECO:0000313" key="3">
    <source>
        <dbReference type="Proteomes" id="UP000037507"/>
    </source>
</evidence>